<dbReference type="Gene3D" id="2.60.40.420">
    <property type="entry name" value="Cupredoxins - blue copper proteins"/>
    <property type="match status" value="1"/>
</dbReference>
<reference evidence="3 4" key="1">
    <citation type="journal article" date="2019" name="Genome Biol. Evol.">
        <title>Insights into the evolution of the New World diploid cottons (Gossypium, subgenus Houzingenia) based on genome sequencing.</title>
        <authorList>
            <person name="Grover C.E."/>
            <person name="Arick M.A. 2nd"/>
            <person name="Thrash A."/>
            <person name="Conover J.L."/>
            <person name="Sanders W.S."/>
            <person name="Peterson D.G."/>
            <person name="Frelichowski J.E."/>
            <person name="Scheffler J.A."/>
            <person name="Scheffler B.E."/>
            <person name="Wendel J.F."/>
        </authorList>
    </citation>
    <scope>NUCLEOTIDE SEQUENCE [LARGE SCALE GENOMIC DNA]</scope>
    <source>
        <strain evidence="3">4</strain>
        <tissue evidence="3">Leaf</tissue>
    </source>
</reference>
<evidence type="ECO:0000313" key="4">
    <source>
        <dbReference type="Proteomes" id="UP000593574"/>
    </source>
</evidence>
<dbReference type="InterPro" id="IPR008972">
    <property type="entry name" value="Cupredoxin"/>
</dbReference>
<name>A0A7J9B086_9ROSI</name>
<feature type="domain" description="Plastocyanin-like" evidence="2">
    <location>
        <begin position="1"/>
        <end position="31"/>
    </location>
</feature>
<accession>A0A7J9B086</accession>
<comment type="similarity">
    <text evidence="1">Belongs to the multicopper oxidase family.</text>
</comment>
<dbReference type="AlphaFoldDB" id="A0A7J9B086"/>
<organism evidence="3 4">
    <name type="scientific">Gossypium laxum</name>
    <dbReference type="NCBI Taxonomy" id="34288"/>
    <lineage>
        <taxon>Eukaryota</taxon>
        <taxon>Viridiplantae</taxon>
        <taxon>Streptophyta</taxon>
        <taxon>Embryophyta</taxon>
        <taxon>Tracheophyta</taxon>
        <taxon>Spermatophyta</taxon>
        <taxon>Magnoliopsida</taxon>
        <taxon>eudicotyledons</taxon>
        <taxon>Gunneridae</taxon>
        <taxon>Pentapetalae</taxon>
        <taxon>rosids</taxon>
        <taxon>malvids</taxon>
        <taxon>Malvales</taxon>
        <taxon>Malvaceae</taxon>
        <taxon>Malvoideae</taxon>
        <taxon>Gossypium</taxon>
    </lineage>
</organism>
<protein>
    <recommendedName>
        <fullName evidence="2">Plastocyanin-like domain-containing protein</fullName>
    </recommendedName>
</protein>
<proteinExistence type="inferred from homology"/>
<keyword evidence="4" id="KW-1185">Reference proteome</keyword>
<comment type="caution">
    <text evidence="3">The sequence shown here is derived from an EMBL/GenBank/DDBJ whole genome shotgun (WGS) entry which is preliminary data.</text>
</comment>
<feature type="non-terminal residue" evidence="3">
    <location>
        <position position="1"/>
    </location>
</feature>
<evidence type="ECO:0000259" key="2">
    <source>
        <dbReference type="Pfam" id="PF07732"/>
    </source>
</evidence>
<dbReference type="Proteomes" id="UP000593574">
    <property type="component" value="Unassembled WGS sequence"/>
</dbReference>
<dbReference type="Pfam" id="PF07732">
    <property type="entry name" value="Cu-oxidase_3"/>
    <property type="match status" value="1"/>
</dbReference>
<dbReference type="SUPFAM" id="SSF49503">
    <property type="entry name" value="Cupredoxins"/>
    <property type="match status" value="1"/>
</dbReference>
<evidence type="ECO:0000313" key="3">
    <source>
        <dbReference type="EMBL" id="MBA0729751.1"/>
    </source>
</evidence>
<dbReference type="GO" id="GO:0005507">
    <property type="term" value="F:copper ion binding"/>
    <property type="evidence" value="ECO:0007669"/>
    <property type="project" value="InterPro"/>
</dbReference>
<evidence type="ECO:0000256" key="1">
    <source>
        <dbReference type="ARBA" id="ARBA00010609"/>
    </source>
</evidence>
<gene>
    <name evidence="3" type="ORF">Golax_022551</name>
</gene>
<dbReference type="EMBL" id="JABEZV010439602">
    <property type="protein sequence ID" value="MBA0729751.1"/>
    <property type="molecule type" value="Genomic_DNA"/>
</dbReference>
<dbReference type="InterPro" id="IPR011707">
    <property type="entry name" value="Cu-oxidase-like_N"/>
</dbReference>
<sequence length="64" mass="7265">MFPGPTLEIKNGDTLEVQVVNKARYNVTIHCVRLDREEVTLTDLQFKDKKEHCGGMLTVHGLEP</sequence>